<gene>
    <name evidence="2" type="ORF">DFP97_117149</name>
</gene>
<dbReference type="Proteomes" id="UP000252415">
    <property type="component" value="Unassembled WGS sequence"/>
</dbReference>
<organism evidence="2 3">
    <name type="scientific">Paenibacillus prosopidis</name>
    <dbReference type="NCBI Taxonomy" id="630520"/>
    <lineage>
        <taxon>Bacteria</taxon>
        <taxon>Bacillati</taxon>
        <taxon>Bacillota</taxon>
        <taxon>Bacilli</taxon>
        <taxon>Bacillales</taxon>
        <taxon>Paenibacillaceae</taxon>
        <taxon>Paenibacillus</taxon>
    </lineage>
</organism>
<feature type="transmembrane region" description="Helical" evidence="1">
    <location>
        <begin position="32"/>
        <end position="54"/>
    </location>
</feature>
<reference evidence="2 3" key="1">
    <citation type="submission" date="2018-07" db="EMBL/GenBank/DDBJ databases">
        <title>Genomic Encyclopedia of Type Strains, Phase III (KMG-III): the genomes of soil and plant-associated and newly described type strains.</title>
        <authorList>
            <person name="Whitman W."/>
        </authorList>
    </citation>
    <scope>NUCLEOTIDE SEQUENCE [LARGE SCALE GENOMIC DNA]</scope>
    <source>
        <strain evidence="2 3">CECT 7506</strain>
    </source>
</reference>
<protein>
    <submittedName>
        <fullName evidence="2">Uncharacterized protein</fullName>
    </submittedName>
</protein>
<comment type="caution">
    <text evidence="2">The sequence shown here is derived from an EMBL/GenBank/DDBJ whole genome shotgun (WGS) entry which is preliminary data.</text>
</comment>
<name>A0A368VN52_9BACL</name>
<proteinExistence type="predicted"/>
<dbReference type="EMBL" id="QPJD01000017">
    <property type="protein sequence ID" value="RCW42425.1"/>
    <property type="molecule type" value="Genomic_DNA"/>
</dbReference>
<evidence type="ECO:0000313" key="2">
    <source>
        <dbReference type="EMBL" id="RCW42425.1"/>
    </source>
</evidence>
<dbReference type="AlphaFoldDB" id="A0A368VN52"/>
<accession>A0A368VN52</accession>
<keyword evidence="1" id="KW-1133">Transmembrane helix</keyword>
<evidence type="ECO:0000313" key="3">
    <source>
        <dbReference type="Proteomes" id="UP000252415"/>
    </source>
</evidence>
<keyword evidence="1" id="KW-0812">Transmembrane</keyword>
<evidence type="ECO:0000256" key="1">
    <source>
        <dbReference type="SAM" id="Phobius"/>
    </source>
</evidence>
<keyword evidence="1" id="KW-0472">Membrane</keyword>
<keyword evidence="3" id="KW-1185">Reference proteome</keyword>
<sequence length="82" mass="9390">MDIAFAVLSFLFMLFFLITIRAILNKDKCELLIFATSVFFGAILLGEGASKLVVTAEHRLRRTRFNFASRVRKENDSNWSNS</sequence>